<proteinExistence type="predicted"/>
<dbReference type="SUPFAM" id="SSF54913">
    <property type="entry name" value="GlnB-like"/>
    <property type="match status" value="1"/>
</dbReference>
<evidence type="ECO:0000313" key="1">
    <source>
        <dbReference type="EMBL" id="MCW7753385.1"/>
    </source>
</evidence>
<comment type="caution">
    <text evidence="1">The sequence shown here is derived from an EMBL/GenBank/DDBJ whole genome shotgun (WGS) entry which is preliminary data.</text>
</comment>
<dbReference type="InterPro" id="IPR011322">
    <property type="entry name" value="N-reg_PII-like_a/b"/>
</dbReference>
<reference evidence="1 2" key="1">
    <citation type="submission" date="2022-11" db="EMBL/GenBank/DDBJ databases">
        <title>Desulfobotulus tamanensis H1 sp. nov. - anaerobic, alkaliphilic, sulphate reducing bacterium isolated from terrestrial mud volcano.</title>
        <authorList>
            <person name="Frolova A."/>
            <person name="Merkel A.Y."/>
            <person name="Slobodkin A.I."/>
        </authorList>
    </citation>
    <scope>NUCLEOTIDE SEQUENCE [LARGE SCALE GENOMIC DNA]</scope>
    <source>
        <strain evidence="1 2">H1</strain>
    </source>
</reference>
<sequence>MDRFASIASFRDLPLAELAKAKLESEGLYCHLLNRHHVGMNWLYSEAIGGVQLQVRSEDIKLAESILARDESGLLEEGALDFPAAENIMVCIACGAGDLEAIQYTRLSGALMLLTHMPLLFWGKGYRCRKCGKKQK</sequence>
<protein>
    <recommendedName>
        <fullName evidence="3">DUF2007 domain-containing protein</fullName>
    </recommendedName>
</protein>
<keyword evidence="2" id="KW-1185">Reference proteome</keyword>
<gene>
    <name evidence="1" type="ORF">OOT00_05220</name>
</gene>
<dbReference type="Proteomes" id="UP001209681">
    <property type="component" value="Unassembled WGS sequence"/>
</dbReference>
<evidence type="ECO:0000313" key="2">
    <source>
        <dbReference type="Proteomes" id="UP001209681"/>
    </source>
</evidence>
<dbReference type="EMBL" id="JAPFPW010000004">
    <property type="protein sequence ID" value="MCW7753385.1"/>
    <property type="molecule type" value="Genomic_DNA"/>
</dbReference>
<evidence type="ECO:0008006" key="3">
    <source>
        <dbReference type="Google" id="ProtNLM"/>
    </source>
</evidence>
<name>A0ABT3N7E9_9BACT</name>
<accession>A0ABT3N7E9</accession>
<organism evidence="1 2">
    <name type="scientific">Desulfobotulus pelophilus</name>
    <dbReference type="NCBI Taxonomy" id="2823377"/>
    <lineage>
        <taxon>Bacteria</taxon>
        <taxon>Pseudomonadati</taxon>
        <taxon>Thermodesulfobacteriota</taxon>
        <taxon>Desulfobacteria</taxon>
        <taxon>Desulfobacterales</taxon>
        <taxon>Desulfobacteraceae</taxon>
        <taxon>Desulfobotulus</taxon>
    </lineage>
</organism>
<dbReference type="RefSeq" id="WP_265424253.1">
    <property type="nucleotide sequence ID" value="NZ_JAPFPW010000004.1"/>
</dbReference>